<feature type="non-terminal residue" evidence="7">
    <location>
        <position position="80"/>
    </location>
</feature>
<dbReference type="Proteomes" id="UP000326458">
    <property type="component" value="Unassembled WGS sequence"/>
</dbReference>
<keyword evidence="4" id="KW-0505">Motor protein</keyword>
<keyword evidence="2" id="KW-0067">ATP-binding</keyword>
<dbReference type="Gene3D" id="3.40.850.10">
    <property type="entry name" value="Kinesin motor domain"/>
    <property type="match status" value="1"/>
</dbReference>
<keyword evidence="1" id="KW-0547">Nucleotide-binding</keyword>
<evidence type="ECO:0000256" key="4">
    <source>
        <dbReference type="ARBA" id="ARBA00023175"/>
    </source>
</evidence>
<dbReference type="InterPro" id="IPR036961">
    <property type="entry name" value="Kinesin_motor_dom_sf"/>
</dbReference>
<evidence type="ECO:0000256" key="5">
    <source>
        <dbReference type="PROSITE-ProRule" id="PRU00782"/>
    </source>
</evidence>
<dbReference type="GO" id="GO:0003774">
    <property type="term" value="F:cytoskeletal motor activity"/>
    <property type="evidence" value="ECO:0007669"/>
    <property type="project" value="InterPro"/>
</dbReference>
<evidence type="ECO:0000256" key="3">
    <source>
        <dbReference type="ARBA" id="ARBA00023123"/>
    </source>
</evidence>
<evidence type="ECO:0000313" key="7">
    <source>
        <dbReference type="EMBL" id="KAB0349467.1"/>
    </source>
</evidence>
<organism evidence="7 8">
    <name type="scientific">Muntiacus muntjak</name>
    <name type="common">Barking deer</name>
    <name type="synonym">Indian muntjac</name>
    <dbReference type="NCBI Taxonomy" id="9888"/>
    <lineage>
        <taxon>Eukaryota</taxon>
        <taxon>Metazoa</taxon>
        <taxon>Chordata</taxon>
        <taxon>Craniata</taxon>
        <taxon>Vertebrata</taxon>
        <taxon>Euteleostomi</taxon>
        <taxon>Mammalia</taxon>
        <taxon>Eutheria</taxon>
        <taxon>Laurasiatheria</taxon>
        <taxon>Artiodactyla</taxon>
        <taxon>Ruminantia</taxon>
        <taxon>Pecora</taxon>
        <taxon>Cervidae</taxon>
        <taxon>Muntiacinae</taxon>
        <taxon>Muntiacus</taxon>
    </lineage>
</organism>
<dbReference type="GO" id="GO:0005524">
    <property type="term" value="F:ATP binding"/>
    <property type="evidence" value="ECO:0007669"/>
    <property type="project" value="UniProtKB-KW"/>
</dbReference>
<proteinExistence type="inferred from homology"/>
<keyword evidence="8" id="KW-1185">Reference proteome</keyword>
<evidence type="ECO:0000259" key="6">
    <source>
        <dbReference type="PROSITE" id="PS51456"/>
    </source>
</evidence>
<dbReference type="EMBL" id="VCEA01000002">
    <property type="protein sequence ID" value="KAB0349467.1"/>
    <property type="molecule type" value="Genomic_DNA"/>
</dbReference>
<feature type="domain" description="Myosin motor" evidence="6">
    <location>
        <begin position="50"/>
        <end position="80"/>
    </location>
</feature>
<comment type="caution">
    <text evidence="5">Lacks conserved residue(s) required for the propagation of feature annotation.</text>
</comment>
<name>A0A5N3VJG3_MUNMU</name>
<gene>
    <name evidence="7" type="ORF">FD754_014324</name>
</gene>
<protein>
    <recommendedName>
        <fullName evidence="6">Myosin motor domain-containing protein</fullName>
    </recommendedName>
</protein>
<keyword evidence="3 5" id="KW-0518">Myosin</keyword>
<dbReference type="SUPFAM" id="SSF52540">
    <property type="entry name" value="P-loop containing nucleoside triphosphate hydrolases"/>
    <property type="match status" value="1"/>
</dbReference>
<sequence length="80" mass="9374">GWENPLEKDMATHSVFLPRKSHGQRSLVFTYKQSTITHQKVMPMHPMDEEGVDDMATLTELHGGAIMHNLYQRYKRDQIY</sequence>
<evidence type="ECO:0000256" key="2">
    <source>
        <dbReference type="ARBA" id="ARBA00022840"/>
    </source>
</evidence>
<dbReference type="AlphaFoldDB" id="A0A5N3VJG3"/>
<accession>A0A5N3VJG3</accession>
<evidence type="ECO:0000313" key="8">
    <source>
        <dbReference type="Proteomes" id="UP000326458"/>
    </source>
</evidence>
<reference evidence="7 8" key="1">
    <citation type="submission" date="2019-06" db="EMBL/GenBank/DDBJ databases">
        <title>Discovery of a novel chromosome fission-fusion reversal in muntjac.</title>
        <authorList>
            <person name="Mudd A.B."/>
            <person name="Bredeson J.V."/>
            <person name="Baum R."/>
            <person name="Hockemeyer D."/>
            <person name="Rokhsar D.S."/>
        </authorList>
    </citation>
    <scope>NUCLEOTIDE SEQUENCE [LARGE SCALE GENOMIC DNA]</scope>
    <source>
        <strain evidence="7">UTSW_UCB_Mm</strain>
        <tissue evidence="7">Fibroblast cell line</tissue>
    </source>
</reference>
<comment type="caution">
    <text evidence="7">The sequence shown here is derived from an EMBL/GenBank/DDBJ whole genome shotgun (WGS) entry which is preliminary data.</text>
</comment>
<dbReference type="GO" id="GO:0003779">
    <property type="term" value="F:actin binding"/>
    <property type="evidence" value="ECO:0007669"/>
    <property type="project" value="UniProtKB-KW"/>
</dbReference>
<dbReference type="InterPro" id="IPR001609">
    <property type="entry name" value="Myosin_head_motor_dom-like"/>
</dbReference>
<comment type="similarity">
    <text evidence="5">Belongs to the TRAFAC class myosin-kinesin ATPase superfamily. Myosin family.</text>
</comment>
<feature type="non-terminal residue" evidence="7">
    <location>
        <position position="1"/>
    </location>
</feature>
<dbReference type="InterPro" id="IPR027417">
    <property type="entry name" value="P-loop_NTPase"/>
</dbReference>
<dbReference type="PROSITE" id="PS51456">
    <property type="entry name" value="MYOSIN_MOTOR"/>
    <property type="match status" value="1"/>
</dbReference>
<keyword evidence="5" id="KW-0009">Actin-binding</keyword>
<evidence type="ECO:0000256" key="1">
    <source>
        <dbReference type="ARBA" id="ARBA00022741"/>
    </source>
</evidence>
<dbReference type="GO" id="GO:0016459">
    <property type="term" value="C:myosin complex"/>
    <property type="evidence" value="ECO:0007669"/>
    <property type="project" value="UniProtKB-KW"/>
</dbReference>